<organism evidence="2 3">
    <name type="scientific">Tetracentron sinense</name>
    <name type="common">Spur-leaf</name>
    <dbReference type="NCBI Taxonomy" id="13715"/>
    <lineage>
        <taxon>Eukaryota</taxon>
        <taxon>Viridiplantae</taxon>
        <taxon>Streptophyta</taxon>
        <taxon>Embryophyta</taxon>
        <taxon>Tracheophyta</taxon>
        <taxon>Spermatophyta</taxon>
        <taxon>Magnoliopsida</taxon>
        <taxon>Trochodendrales</taxon>
        <taxon>Trochodendraceae</taxon>
        <taxon>Tetracentron</taxon>
    </lineage>
</organism>
<accession>A0A834YRH8</accession>
<protein>
    <submittedName>
        <fullName evidence="2">Uncharacterized protein</fullName>
    </submittedName>
</protein>
<proteinExistence type="predicted"/>
<feature type="compositionally biased region" description="Polar residues" evidence="1">
    <location>
        <begin position="265"/>
        <end position="276"/>
    </location>
</feature>
<dbReference type="Proteomes" id="UP000655225">
    <property type="component" value="Unassembled WGS sequence"/>
</dbReference>
<feature type="region of interest" description="Disordered" evidence="1">
    <location>
        <begin position="223"/>
        <end position="276"/>
    </location>
</feature>
<comment type="caution">
    <text evidence="2">The sequence shown here is derived from an EMBL/GenBank/DDBJ whole genome shotgun (WGS) entry which is preliminary data.</text>
</comment>
<sequence length="276" mass="31504">MAIMSRHGTQYKVGPSQAEVESHSQAGKEVTGERGNYFWFIMFLPRIPIRTVKLAQAAGYFVRKTIIMVAVIGRSRSTEMVEVLYNMNWDQTSCCGKMGKRTPRFPVSYSNDKYDREKYVSLNKQDESSAFDALQTLADISLMMPASTIESGKYFMLIEFNFSHLYSLRKKKGLLIWLIGLSVREAMFANHQRDKPKISGTEEKRNQSNVEVMALKNSELGRDSSIDRSALSEAKQRINQPTNKMQKRKFKSLASKLQIPKSKTHSNSHLSEPQKT</sequence>
<gene>
    <name evidence="2" type="ORF">HHK36_020370</name>
</gene>
<dbReference type="AlphaFoldDB" id="A0A834YRH8"/>
<evidence type="ECO:0000313" key="2">
    <source>
        <dbReference type="EMBL" id="KAF8394164.1"/>
    </source>
</evidence>
<feature type="region of interest" description="Disordered" evidence="1">
    <location>
        <begin position="1"/>
        <end position="26"/>
    </location>
</feature>
<dbReference type="EMBL" id="JABCRI010000014">
    <property type="protein sequence ID" value="KAF8394164.1"/>
    <property type="molecule type" value="Genomic_DNA"/>
</dbReference>
<name>A0A834YRH8_TETSI</name>
<reference evidence="2 3" key="1">
    <citation type="submission" date="2020-04" db="EMBL/GenBank/DDBJ databases">
        <title>Plant Genome Project.</title>
        <authorList>
            <person name="Zhang R.-G."/>
        </authorList>
    </citation>
    <scope>NUCLEOTIDE SEQUENCE [LARGE SCALE GENOMIC DNA]</scope>
    <source>
        <strain evidence="2">YNK0</strain>
        <tissue evidence="2">Leaf</tissue>
    </source>
</reference>
<evidence type="ECO:0000313" key="3">
    <source>
        <dbReference type="Proteomes" id="UP000655225"/>
    </source>
</evidence>
<evidence type="ECO:0000256" key="1">
    <source>
        <dbReference type="SAM" id="MobiDB-lite"/>
    </source>
</evidence>
<keyword evidence="3" id="KW-1185">Reference proteome</keyword>